<dbReference type="EMBL" id="DPVV01000345">
    <property type="protein sequence ID" value="HCL02814.1"/>
    <property type="molecule type" value="Genomic_DNA"/>
</dbReference>
<comment type="caution">
    <text evidence="1">The sequence shown here is derived from an EMBL/GenBank/DDBJ whole genome shotgun (WGS) entry which is preliminary data.</text>
</comment>
<proteinExistence type="predicted"/>
<evidence type="ECO:0000313" key="2">
    <source>
        <dbReference type="Proteomes" id="UP000262969"/>
    </source>
</evidence>
<gene>
    <name evidence="1" type="ORF">DHW61_10460</name>
</gene>
<evidence type="ECO:0008006" key="3">
    <source>
        <dbReference type="Google" id="ProtNLM"/>
    </source>
</evidence>
<dbReference type="Pfam" id="PF20288">
    <property type="entry name" value="MC2"/>
    <property type="match status" value="1"/>
</dbReference>
<accession>A0A3D2X7E6</accession>
<name>A0A3D2X7E6_9FIRM</name>
<dbReference type="InterPro" id="IPR046904">
    <property type="entry name" value="ABC-3C_MC2"/>
</dbReference>
<reference evidence="1 2" key="1">
    <citation type="journal article" date="2018" name="Nat. Biotechnol.">
        <title>A standardized bacterial taxonomy based on genome phylogeny substantially revises the tree of life.</title>
        <authorList>
            <person name="Parks D.H."/>
            <person name="Chuvochina M."/>
            <person name="Waite D.W."/>
            <person name="Rinke C."/>
            <person name="Skarshewski A."/>
            <person name="Chaumeil P.A."/>
            <person name="Hugenholtz P."/>
        </authorList>
    </citation>
    <scope>NUCLEOTIDE SEQUENCE [LARGE SCALE GENOMIC DNA]</scope>
    <source>
        <strain evidence="1">UBA11728</strain>
    </source>
</reference>
<sequence length="159" mass="18761">MNDSLYNTKSELGLRSLFILKELHPKFCNIDRLLYLDYLCLYVEEVKKDATNLHPKYPFQSIEVFEKRENLKKAIIELALKGLVDVETNEGLTFGCNGNTLWLLDSVETIYSEHLLRNIKLIIDETRTKTDKELKDIILYRKSNINNKFDSFYPYLEED</sequence>
<organism evidence="1 2">
    <name type="scientific">Lachnoclostridium phytofermentans</name>
    <dbReference type="NCBI Taxonomy" id="66219"/>
    <lineage>
        <taxon>Bacteria</taxon>
        <taxon>Bacillati</taxon>
        <taxon>Bacillota</taxon>
        <taxon>Clostridia</taxon>
        <taxon>Lachnospirales</taxon>
        <taxon>Lachnospiraceae</taxon>
    </lineage>
</organism>
<evidence type="ECO:0000313" key="1">
    <source>
        <dbReference type="EMBL" id="HCL02814.1"/>
    </source>
</evidence>
<dbReference type="AlphaFoldDB" id="A0A3D2X7E6"/>
<dbReference type="Proteomes" id="UP000262969">
    <property type="component" value="Unassembled WGS sequence"/>
</dbReference>
<protein>
    <recommendedName>
        <fullName evidence="3">Threonine transporter</fullName>
    </recommendedName>
</protein>